<evidence type="ECO:0000256" key="1">
    <source>
        <dbReference type="ARBA" id="ARBA00022723"/>
    </source>
</evidence>
<dbReference type="InterPro" id="IPR001965">
    <property type="entry name" value="Znf_PHD"/>
</dbReference>
<evidence type="ECO:0000256" key="2">
    <source>
        <dbReference type="ARBA" id="ARBA00022771"/>
    </source>
</evidence>
<evidence type="ECO:0000313" key="8">
    <source>
        <dbReference type="Proteomes" id="UP001431783"/>
    </source>
</evidence>
<proteinExistence type="predicted"/>
<dbReference type="AlphaFoldDB" id="A0AAW1V116"/>
<evidence type="ECO:0000313" key="7">
    <source>
        <dbReference type="EMBL" id="KAK9885554.1"/>
    </source>
</evidence>
<dbReference type="SMART" id="SM00249">
    <property type="entry name" value="PHD"/>
    <property type="match status" value="1"/>
</dbReference>
<dbReference type="Gene3D" id="3.30.40.10">
    <property type="entry name" value="Zinc/RING finger domain, C3HC4 (zinc finger)"/>
    <property type="match status" value="1"/>
</dbReference>
<evidence type="ECO:0000256" key="4">
    <source>
        <dbReference type="PROSITE-ProRule" id="PRU00146"/>
    </source>
</evidence>
<evidence type="ECO:0000256" key="3">
    <source>
        <dbReference type="ARBA" id="ARBA00022833"/>
    </source>
</evidence>
<gene>
    <name evidence="7" type="ORF">WA026_012304</name>
</gene>
<dbReference type="PROSITE" id="PS50016">
    <property type="entry name" value="ZF_PHD_2"/>
    <property type="match status" value="1"/>
</dbReference>
<organism evidence="7 8">
    <name type="scientific">Henosepilachna vigintioctopunctata</name>
    <dbReference type="NCBI Taxonomy" id="420089"/>
    <lineage>
        <taxon>Eukaryota</taxon>
        <taxon>Metazoa</taxon>
        <taxon>Ecdysozoa</taxon>
        <taxon>Arthropoda</taxon>
        <taxon>Hexapoda</taxon>
        <taxon>Insecta</taxon>
        <taxon>Pterygota</taxon>
        <taxon>Neoptera</taxon>
        <taxon>Endopterygota</taxon>
        <taxon>Coleoptera</taxon>
        <taxon>Polyphaga</taxon>
        <taxon>Cucujiformia</taxon>
        <taxon>Coccinelloidea</taxon>
        <taxon>Coccinellidae</taxon>
        <taxon>Epilachninae</taxon>
        <taxon>Epilachnini</taxon>
        <taxon>Henosepilachna</taxon>
    </lineage>
</organism>
<name>A0AAW1V116_9CUCU</name>
<dbReference type="InterPro" id="IPR013083">
    <property type="entry name" value="Znf_RING/FYVE/PHD"/>
</dbReference>
<reference evidence="7 8" key="1">
    <citation type="submission" date="2023-03" db="EMBL/GenBank/DDBJ databases">
        <title>Genome insight into feeding habits of ladybird beetles.</title>
        <authorList>
            <person name="Li H.-S."/>
            <person name="Huang Y.-H."/>
            <person name="Pang H."/>
        </authorList>
    </citation>
    <scope>NUCLEOTIDE SEQUENCE [LARGE SCALE GENOMIC DNA]</scope>
    <source>
        <strain evidence="7">SYSU_2023b</strain>
        <tissue evidence="7">Whole body</tissue>
    </source>
</reference>
<keyword evidence="1" id="KW-0479">Metal-binding</keyword>
<dbReference type="PROSITE" id="PS01359">
    <property type="entry name" value="ZF_PHD_1"/>
    <property type="match status" value="1"/>
</dbReference>
<evidence type="ECO:0000256" key="5">
    <source>
        <dbReference type="SAM" id="Coils"/>
    </source>
</evidence>
<sequence length="170" mass="19923">MANSIIKCGNCLGKINENSYSIECTKCELWFHLKCTNLQRAEFNDIVKKIKKNGQNSWVCNVCTESEVKDMTFHVGNEENSGNKTIESLFRHEFNSFKREIQKVLSEMIVKYDELQQKFNQQKEINNELNLRISTLEQQNVENIKNLQNNLSKNLIINGIPKQEQNRHKQ</sequence>
<dbReference type="SUPFAM" id="SSF57903">
    <property type="entry name" value="FYVE/PHD zinc finger"/>
    <property type="match status" value="1"/>
</dbReference>
<feature type="domain" description="PHD-type" evidence="6">
    <location>
        <begin position="5"/>
        <end position="66"/>
    </location>
</feature>
<dbReference type="InterPro" id="IPR019787">
    <property type="entry name" value="Znf_PHD-finger"/>
</dbReference>
<dbReference type="GO" id="GO:0008270">
    <property type="term" value="F:zinc ion binding"/>
    <property type="evidence" value="ECO:0007669"/>
    <property type="project" value="UniProtKB-KW"/>
</dbReference>
<dbReference type="InterPro" id="IPR019786">
    <property type="entry name" value="Zinc_finger_PHD-type_CS"/>
</dbReference>
<keyword evidence="8" id="KW-1185">Reference proteome</keyword>
<feature type="coiled-coil region" evidence="5">
    <location>
        <begin position="98"/>
        <end position="139"/>
    </location>
</feature>
<protein>
    <recommendedName>
        <fullName evidence="6">PHD-type domain-containing protein</fullName>
    </recommendedName>
</protein>
<comment type="caution">
    <text evidence="7">The sequence shown here is derived from an EMBL/GenBank/DDBJ whole genome shotgun (WGS) entry which is preliminary data.</text>
</comment>
<keyword evidence="3" id="KW-0862">Zinc</keyword>
<evidence type="ECO:0000259" key="6">
    <source>
        <dbReference type="PROSITE" id="PS50016"/>
    </source>
</evidence>
<dbReference type="InterPro" id="IPR011011">
    <property type="entry name" value="Znf_FYVE_PHD"/>
</dbReference>
<accession>A0AAW1V116</accession>
<keyword evidence="5" id="KW-0175">Coiled coil</keyword>
<dbReference type="EMBL" id="JARQZJ010000096">
    <property type="protein sequence ID" value="KAK9885554.1"/>
    <property type="molecule type" value="Genomic_DNA"/>
</dbReference>
<dbReference type="Proteomes" id="UP001431783">
    <property type="component" value="Unassembled WGS sequence"/>
</dbReference>
<keyword evidence="2 4" id="KW-0863">Zinc-finger</keyword>